<dbReference type="InterPro" id="IPR035927">
    <property type="entry name" value="DUSP-like_sf"/>
</dbReference>
<dbReference type="Pfam" id="PF06337">
    <property type="entry name" value="DUSP"/>
    <property type="match status" value="1"/>
</dbReference>
<accession>D7FX66</accession>
<dbReference type="InParanoid" id="D7FX66"/>
<dbReference type="eggNOG" id="ENOG502RX7T">
    <property type="taxonomic scope" value="Eukaryota"/>
</dbReference>
<gene>
    <name evidence="2" type="ORF">Esi_0032_0131</name>
</gene>
<dbReference type="SUPFAM" id="SSF46565">
    <property type="entry name" value="Chaperone J-domain"/>
    <property type="match status" value="1"/>
</dbReference>
<keyword evidence="3" id="KW-1185">Reference proteome</keyword>
<dbReference type="InterPro" id="IPR036869">
    <property type="entry name" value="J_dom_sf"/>
</dbReference>
<feature type="domain" description="DUSP" evidence="1">
    <location>
        <begin position="216"/>
        <end position="320"/>
    </location>
</feature>
<dbReference type="EMBL" id="FN649729">
    <property type="protein sequence ID" value="CBJ26399.1"/>
    <property type="molecule type" value="Genomic_DNA"/>
</dbReference>
<dbReference type="EMBL" id="FN648509">
    <property type="protein sequence ID" value="CBJ26399.1"/>
    <property type="molecule type" value="Genomic_DNA"/>
</dbReference>
<dbReference type="OrthoDB" id="199869at2759"/>
<protein>
    <recommendedName>
        <fullName evidence="1">DUSP domain-containing protein</fullName>
    </recommendedName>
</protein>
<evidence type="ECO:0000313" key="2">
    <source>
        <dbReference type="EMBL" id="CBJ26399.1"/>
    </source>
</evidence>
<dbReference type="PROSITE" id="PS51283">
    <property type="entry name" value="DUSP"/>
    <property type="match status" value="1"/>
</dbReference>
<organism evidence="2 3">
    <name type="scientific">Ectocarpus siliculosus</name>
    <name type="common">Brown alga</name>
    <name type="synonym">Conferva siliculosa</name>
    <dbReference type="NCBI Taxonomy" id="2880"/>
    <lineage>
        <taxon>Eukaryota</taxon>
        <taxon>Sar</taxon>
        <taxon>Stramenopiles</taxon>
        <taxon>Ochrophyta</taxon>
        <taxon>PX clade</taxon>
        <taxon>Phaeophyceae</taxon>
        <taxon>Ectocarpales</taxon>
        <taxon>Ectocarpaceae</taxon>
        <taxon>Ectocarpus</taxon>
    </lineage>
</organism>
<name>D7FX66_ECTSI</name>
<dbReference type="STRING" id="2880.D7FX66"/>
<dbReference type="Proteomes" id="UP000002630">
    <property type="component" value="Linkage Group LG04"/>
</dbReference>
<reference evidence="2 3" key="1">
    <citation type="journal article" date="2010" name="Nature">
        <title>The Ectocarpus genome and the independent evolution of multicellularity in brown algae.</title>
        <authorList>
            <person name="Cock J.M."/>
            <person name="Sterck L."/>
            <person name="Rouze P."/>
            <person name="Scornet D."/>
            <person name="Allen A.E."/>
            <person name="Amoutzias G."/>
            <person name="Anthouard V."/>
            <person name="Artiguenave F."/>
            <person name="Aury J.M."/>
            <person name="Badger J.H."/>
            <person name="Beszteri B."/>
            <person name="Billiau K."/>
            <person name="Bonnet E."/>
            <person name="Bothwell J.H."/>
            <person name="Bowler C."/>
            <person name="Boyen C."/>
            <person name="Brownlee C."/>
            <person name="Carrano C.J."/>
            <person name="Charrier B."/>
            <person name="Cho G.Y."/>
            <person name="Coelho S.M."/>
            <person name="Collen J."/>
            <person name="Corre E."/>
            <person name="Da Silva C."/>
            <person name="Delage L."/>
            <person name="Delaroque N."/>
            <person name="Dittami S.M."/>
            <person name="Doulbeau S."/>
            <person name="Elias M."/>
            <person name="Farnham G."/>
            <person name="Gachon C.M."/>
            <person name="Gschloessl B."/>
            <person name="Heesch S."/>
            <person name="Jabbari K."/>
            <person name="Jubin C."/>
            <person name="Kawai H."/>
            <person name="Kimura K."/>
            <person name="Kloareg B."/>
            <person name="Kupper F.C."/>
            <person name="Lang D."/>
            <person name="Le Bail A."/>
            <person name="Leblanc C."/>
            <person name="Lerouge P."/>
            <person name="Lohr M."/>
            <person name="Lopez P.J."/>
            <person name="Martens C."/>
            <person name="Maumus F."/>
            <person name="Michel G."/>
            <person name="Miranda-Saavedra D."/>
            <person name="Morales J."/>
            <person name="Moreau H."/>
            <person name="Motomura T."/>
            <person name="Nagasato C."/>
            <person name="Napoli C.A."/>
            <person name="Nelson D.R."/>
            <person name="Nyvall-Collen P."/>
            <person name="Peters A.F."/>
            <person name="Pommier C."/>
            <person name="Potin P."/>
            <person name="Poulain J."/>
            <person name="Quesneville H."/>
            <person name="Read B."/>
            <person name="Rensing S.A."/>
            <person name="Ritter A."/>
            <person name="Rousvoal S."/>
            <person name="Samanta M."/>
            <person name="Samson G."/>
            <person name="Schroeder D.C."/>
            <person name="Segurens B."/>
            <person name="Strittmatter M."/>
            <person name="Tonon T."/>
            <person name="Tregear J.W."/>
            <person name="Valentin K."/>
            <person name="von Dassow P."/>
            <person name="Yamagishi T."/>
            <person name="Van de Peer Y."/>
            <person name="Wincker P."/>
        </authorList>
    </citation>
    <scope>NUCLEOTIDE SEQUENCE [LARGE SCALE GENOMIC DNA]</scope>
    <source>
        <strain evidence="3">Ec32 / CCAP1310/4</strain>
    </source>
</reference>
<proteinExistence type="predicted"/>
<evidence type="ECO:0000259" key="1">
    <source>
        <dbReference type="PROSITE" id="PS51283"/>
    </source>
</evidence>
<dbReference type="AlphaFoldDB" id="D7FX66"/>
<dbReference type="Gene3D" id="3.30.2230.10">
    <property type="entry name" value="DUSP-like"/>
    <property type="match status" value="1"/>
</dbReference>
<dbReference type="PROSITE" id="PS50096">
    <property type="entry name" value="IQ"/>
    <property type="match status" value="1"/>
</dbReference>
<sequence>MAFLLDGWFKTDEDDINDLPPDLRDTYVNPWKIFGLSNESTPWDLRDAFRQRCLQMTPDFTGLQGLAKHSFHNFRQVLFAYRMCTGELAGPAGKLSRSLDGSPLLQNTNPWDILNTLRPLKAKGVSVGPSARASKMLAVQLKSAVTVFGGKGSSGMPRVAFELEVSYCMRIHRVERFLSDFEQLHARLAAELIILPNFPEGGEIASLLGGKQELGRELCAYVQRVHTLLAKRGVFSPRVMEFLKVVEEDWLVRWTKFVLGRGARRYHAPGEIDNRSLLDAPNKARKGLVLGEDYRLVNFNVWTYWLLVYGGGPSIGRASKDIYGRSAIAYPTAVVNIQASIRGFLGRKRAWREYFSRLAMEHAGAKEALYERRLHDIQEAALAHIETARRERKKGRMTRAALFTQVEWRRKKGYTYQVDRLETQQYIQDVFERADNTVSEPPKNKPMVVREVKSIVNIGGAEE</sequence>
<dbReference type="SUPFAM" id="SSF143791">
    <property type="entry name" value="DUSP-like"/>
    <property type="match status" value="1"/>
</dbReference>
<dbReference type="InterPro" id="IPR006615">
    <property type="entry name" value="Pept_C19_DUSP"/>
</dbReference>
<evidence type="ECO:0000313" key="3">
    <source>
        <dbReference type="Proteomes" id="UP000002630"/>
    </source>
</evidence>
<dbReference type="GO" id="GO:0004843">
    <property type="term" value="F:cysteine-type deubiquitinase activity"/>
    <property type="evidence" value="ECO:0007669"/>
    <property type="project" value="InterPro"/>
</dbReference>